<sequence length="166" mass="19669">MRKIIYIFMMLLVLMSCKKNTRIKFNDSINEVSSSMLNIADFIEMNSKTGIKNIFVDNNDIFYINNTSIGLFKESNSEDLVNLFKGKYTRIEMEFLLRDFNQLMRNDISSVFIDPVYNQIFFTYNRSPENSYIQMRLLTFNIDFEGFDDNFEVLDTKEDLFLIAPK</sequence>
<name>A0A1G6UUP0_9BACT</name>
<accession>A0A1G6UUP0</accession>
<keyword evidence="2" id="KW-1185">Reference proteome</keyword>
<proteinExistence type="predicted"/>
<dbReference type="STRING" id="686796.SAMN04488104_103044"/>
<dbReference type="AlphaFoldDB" id="A0A1G6UUP0"/>
<dbReference type="Proteomes" id="UP000199060">
    <property type="component" value="Unassembled WGS sequence"/>
</dbReference>
<evidence type="ECO:0000313" key="1">
    <source>
        <dbReference type="EMBL" id="SDD45013.1"/>
    </source>
</evidence>
<organism evidence="1 2">
    <name type="scientific">Algoriphagus faecimaris</name>
    <dbReference type="NCBI Taxonomy" id="686796"/>
    <lineage>
        <taxon>Bacteria</taxon>
        <taxon>Pseudomonadati</taxon>
        <taxon>Bacteroidota</taxon>
        <taxon>Cytophagia</taxon>
        <taxon>Cytophagales</taxon>
        <taxon>Cyclobacteriaceae</taxon>
        <taxon>Algoriphagus</taxon>
    </lineage>
</organism>
<protein>
    <submittedName>
        <fullName evidence="1">Uncharacterized protein</fullName>
    </submittedName>
</protein>
<reference evidence="2" key="1">
    <citation type="submission" date="2016-10" db="EMBL/GenBank/DDBJ databases">
        <authorList>
            <person name="Varghese N."/>
            <person name="Submissions S."/>
        </authorList>
    </citation>
    <scope>NUCLEOTIDE SEQUENCE [LARGE SCALE GENOMIC DNA]</scope>
    <source>
        <strain evidence="2">DSM 23095</strain>
    </source>
</reference>
<dbReference type="PROSITE" id="PS51257">
    <property type="entry name" value="PROKAR_LIPOPROTEIN"/>
    <property type="match status" value="1"/>
</dbReference>
<gene>
    <name evidence="1" type="ORF">SAMN04488104_103044</name>
</gene>
<dbReference type="EMBL" id="FNAC01000030">
    <property type="protein sequence ID" value="SDD45013.1"/>
    <property type="molecule type" value="Genomic_DNA"/>
</dbReference>
<evidence type="ECO:0000313" key="2">
    <source>
        <dbReference type="Proteomes" id="UP000199060"/>
    </source>
</evidence>